<dbReference type="EMBL" id="LN713927">
    <property type="protein sequence ID" value="CEK42478.1"/>
    <property type="molecule type" value="Genomic_DNA"/>
</dbReference>
<protein>
    <submittedName>
        <fullName evidence="1">Probable membrane protein YPO3302</fullName>
    </submittedName>
</protein>
<name>A0A0G4E639_PSEFS</name>
<accession>A0A0G4E639</accession>
<geneLocation type="plasmid" evidence="1">
    <name>pQBR55</name>
</geneLocation>
<keyword evidence="1" id="KW-0614">Plasmid</keyword>
<reference evidence="1" key="2">
    <citation type="submission" date="2015-06" db="EMBL/GenBank/DDBJ databases">
        <title>Environmentally co-occuring mercury resistance plasmids are genetically and phenotypically diverse and confer variable context-dependent fitness effects.</title>
        <authorList>
            <person name="Hall J.P.J."/>
            <person name="Harrison E."/>
            <person name="Lilley A.K."/>
            <person name="Paterson S."/>
            <person name="Spiers A.J."/>
            <person name="Brockhurst M.A."/>
        </authorList>
    </citation>
    <scope>NUCLEOTIDE SEQUENCE [LARGE SCALE GENOMIC DNA]</scope>
    <source>
        <strain evidence="1">SBW25</strain>
        <plasmid evidence="1">pQBR55</plasmid>
    </source>
</reference>
<organism evidence="1">
    <name type="scientific">Pseudomonas fluorescens (strain SBW25)</name>
    <dbReference type="NCBI Taxonomy" id="216595"/>
    <lineage>
        <taxon>Bacteria</taxon>
        <taxon>Pseudomonadati</taxon>
        <taxon>Pseudomonadota</taxon>
        <taxon>Gammaproteobacteria</taxon>
        <taxon>Pseudomonadales</taxon>
        <taxon>Pseudomonadaceae</taxon>
        <taxon>Pseudomonas</taxon>
    </lineage>
</organism>
<sequence length="119" mass="14079">MGRFIEHYRHKRWFPVSEEKLEKTQQAYHRFGRWSLLISWVHIIGDPLTVVAGVLREPFWSLLLIVTLAKATRHLVLAPDARVRQVKFFGWSLDKYWIAAVEDLIRQEMVFPQACAFTI</sequence>
<reference evidence="1" key="1">
    <citation type="submission" date="2014-12" db="EMBL/GenBank/DDBJ databases">
        <authorList>
            <person name="Hall J."/>
        </authorList>
    </citation>
    <scope>NUCLEOTIDE SEQUENCE [LARGE SCALE GENOMIC DNA]</scope>
    <source>
        <strain evidence="1">SBW25</strain>
        <plasmid evidence="1">pQBR55</plasmid>
    </source>
</reference>
<evidence type="ECO:0000313" key="1">
    <source>
        <dbReference type="EMBL" id="CEK42478.1"/>
    </source>
</evidence>
<dbReference type="AlphaFoldDB" id="A0A0G4E639"/>
<proteinExistence type="predicted"/>
<gene>
    <name evidence="1" type="ORF">PQBR55_0099</name>
</gene>